<dbReference type="Proteomes" id="UP000335636">
    <property type="component" value="Unassembled WGS sequence"/>
</dbReference>
<evidence type="ECO:0000256" key="1">
    <source>
        <dbReference type="SAM" id="MobiDB-lite"/>
    </source>
</evidence>
<gene>
    <name evidence="2" type="ORF">MONAX_5E009068</name>
</gene>
<evidence type="ECO:0000313" key="3">
    <source>
        <dbReference type="Proteomes" id="UP000335636"/>
    </source>
</evidence>
<feature type="compositionally biased region" description="Basic and acidic residues" evidence="1">
    <location>
        <begin position="1"/>
        <end position="24"/>
    </location>
</feature>
<feature type="compositionally biased region" description="Basic and acidic residues" evidence="1">
    <location>
        <begin position="50"/>
        <end position="66"/>
    </location>
</feature>
<dbReference type="AlphaFoldDB" id="A0A5E4A634"/>
<feature type="region of interest" description="Disordered" evidence="1">
    <location>
        <begin position="1"/>
        <end position="66"/>
    </location>
</feature>
<name>A0A5E4A634_MARMO</name>
<feature type="compositionally biased region" description="Polar residues" evidence="1">
    <location>
        <begin position="25"/>
        <end position="37"/>
    </location>
</feature>
<reference evidence="2" key="1">
    <citation type="submission" date="2019-04" db="EMBL/GenBank/DDBJ databases">
        <authorList>
            <person name="Alioto T."/>
            <person name="Alioto T."/>
        </authorList>
    </citation>
    <scope>NUCLEOTIDE SEQUENCE [LARGE SCALE GENOMIC DNA]</scope>
</reference>
<keyword evidence="3" id="KW-1185">Reference proteome</keyword>
<evidence type="ECO:0000313" key="2">
    <source>
        <dbReference type="EMBL" id="VTJ52707.1"/>
    </source>
</evidence>
<dbReference type="EMBL" id="CABDUW010000021">
    <property type="protein sequence ID" value="VTJ52707.1"/>
    <property type="molecule type" value="Genomic_DNA"/>
</dbReference>
<comment type="caution">
    <text evidence="2">The sequence shown here is derived from an EMBL/GenBank/DDBJ whole genome shotgun (WGS) entry which is preliminary data.</text>
</comment>
<feature type="non-terminal residue" evidence="2">
    <location>
        <position position="1"/>
    </location>
</feature>
<protein>
    <submittedName>
        <fullName evidence="2">Uncharacterized protein</fullName>
    </submittedName>
</protein>
<feature type="non-terminal residue" evidence="2">
    <location>
        <position position="66"/>
    </location>
</feature>
<accession>A0A5E4A634</accession>
<sequence>PQDRHFRPRDRTLIPEYPRDRTSSRETCTFSRETLLQPTRPALSPVRRPLSLEDQHQGKERLNPPG</sequence>
<proteinExistence type="predicted"/>
<organism evidence="2 3">
    <name type="scientific">Marmota monax</name>
    <name type="common">Woodchuck</name>
    <dbReference type="NCBI Taxonomy" id="9995"/>
    <lineage>
        <taxon>Eukaryota</taxon>
        <taxon>Metazoa</taxon>
        <taxon>Chordata</taxon>
        <taxon>Craniata</taxon>
        <taxon>Vertebrata</taxon>
        <taxon>Euteleostomi</taxon>
        <taxon>Mammalia</taxon>
        <taxon>Eutheria</taxon>
        <taxon>Euarchontoglires</taxon>
        <taxon>Glires</taxon>
        <taxon>Rodentia</taxon>
        <taxon>Sciuromorpha</taxon>
        <taxon>Sciuridae</taxon>
        <taxon>Xerinae</taxon>
        <taxon>Marmotini</taxon>
        <taxon>Marmota</taxon>
    </lineage>
</organism>